<evidence type="ECO:0000313" key="1">
    <source>
        <dbReference type="EMBL" id="KAH7924591.1"/>
    </source>
</evidence>
<protein>
    <submittedName>
        <fullName evidence="1">HIT-like protein</fullName>
    </submittedName>
</protein>
<reference evidence="1" key="1">
    <citation type="journal article" date="2021" name="New Phytol.">
        <title>Evolutionary innovations through gain and loss of genes in the ectomycorrhizal Boletales.</title>
        <authorList>
            <person name="Wu G."/>
            <person name="Miyauchi S."/>
            <person name="Morin E."/>
            <person name="Kuo A."/>
            <person name="Drula E."/>
            <person name="Varga T."/>
            <person name="Kohler A."/>
            <person name="Feng B."/>
            <person name="Cao Y."/>
            <person name="Lipzen A."/>
            <person name="Daum C."/>
            <person name="Hundley H."/>
            <person name="Pangilinan J."/>
            <person name="Johnson J."/>
            <person name="Barry K."/>
            <person name="LaButti K."/>
            <person name="Ng V."/>
            <person name="Ahrendt S."/>
            <person name="Min B."/>
            <person name="Choi I.G."/>
            <person name="Park H."/>
            <person name="Plett J.M."/>
            <person name="Magnuson J."/>
            <person name="Spatafora J.W."/>
            <person name="Nagy L.G."/>
            <person name="Henrissat B."/>
            <person name="Grigoriev I.V."/>
            <person name="Yang Z.L."/>
            <person name="Xu J."/>
            <person name="Martin F.M."/>
        </authorList>
    </citation>
    <scope>NUCLEOTIDE SEQUENCE</scope>
    <source>
        <strain evidence="1">KUC20120723A-06</strain>
    </source>
</reference>
<keyword evidence="2" id="KW-1185">Reference proteome</keyword>
<comment type="caution">
    <text evidence="1">The sequence shown here is derived from an EMBL/GenBank/DDBJ whole genome shotgun (WGS) entry which is preliminary data.</text>
</comment>
<accession>A0ACB8BFG6</accession>
<evidence type="ECO:0000313" key="2">
    <source>
        <dbReference type="Proteomes" id="UP000790709"/>
    </source>
</evidence>
<gene>
    <name evidence="1" type="ORF">BV22DRAFT_1120101</name>
</gene>
<name>A0ACB8BFG6_9AGAM</name>
<proteinExistence type="predicted"/>
<sequence>MSSLTILRSYAQKSDPSSLPSSVLLSHSDTCLTIFDAFPKSIFHFLVLPRIKAPWTIFDLAGLHSLLKCDKIRAKELLVNMKEEADNLQKTIEDEMQKRYGFKWELWIGFHAVPSMEHLHLHVLSNDLCSPKMKLKKHYNSFHPKLGFFLHLSDVLSWFDAEPSFFETMSKLKKSQYEPLLKDALSCWKCGRDMANMPTLKAHLQQEWDQESRKAKARLEKKRKREEAPAATETHDPAEGPQIKKQELEGSAQDPKGS</sequence>
<dbReference type="Proteomes" id="UP000790709">
    <property type="component" value="Unassembled WGS sequence"/>
</dbReference>
<organism evidence="1 2">
    <name type="scientific">Leucogyrophana mollusca</name>
    <dbReference type="NCBI Taxonomy" id="85980"/>
    <lineage>
        <taxon>Eukaryota</taxon>
        <taxon>Fungi</taxon>
        <taxon>Dikarya</taxon>
        <taxon>Basidiomycota</taxon>
        <taxon>Agaricomycotina</taxon>
        <taxon>Agaricomycetes</taxon>
        <taxon>Agaricomycetidae</taxon>
        <taxon>Boletales</taxon>
        <taxon>Boletales incertae sedis</taxon>
        <taxon>Leucogyrophana</taxon>
    </lineage>
</organism>
<dbReference type="EMBL" id="MU266421">
    <property type="protein sequence ID" value="KAH7924591.1"/>
    <property type="molecule type" value="Genomic_DNA"/>
</dbReference>